<dbReference type="OMA" id="WNITPTV"/>
<feature type="compositionally biased region" description="Basic and acidic residues" evidence="1">
    <location>
        <begin position="173"/>
        <end position="186"/>
    </location>
</feature>
<comment type="caution">
    <text evidence="2">The sequence shown here is derived from an EMBL/GenBank/DDBJ whole genome shotgun (WGS) entry which is preliminary data.</text>
</comment>
<accession>A0A813GAM3</accession>
<feature type="region of interest" description="Disordered" evidence="1">
    <location>
        <begin position="173"/>
        <end position="206"/>
    </location>
</feature>
<evidence type="ECO:0000313" key="2">
    <source>
        <dbReference type="EMBL" id="CAE8619901.1"/>
    </source>
</evidence>
<dbReference type="OrthoDB" id="659at2759"/>
<organism evidence="2 3">
    <name type="scientific">Polarella glacialis</name>
    <name type="common">Dinoflagellate</name>
    <dbReference type="NCBI Taxonomy" id="89957"/>
    <lineage>
        <taxon>Eukaryota</taxon>
        <taxon>Sar</taxon>
        <taxon>Alveolata</taxon>
        <taxon>Dinophyceae</taxon>
        <taxon>Suessiales</taxon>
        <taxon>Suessiaceae</taxon>
        <taxon>Polarella</taxon>
    </lineage>
</organism>
<gene>
    <name evidence="2" type="ORF">PGLA1383_LOCUS37478</name>
</gene>
<dbReference type="EMBL" id="CAJNNV010027254">
    <property type="protein sequence ID" value="CAE8619901.1"/>
    <property type="molecule type" value="Genomic_DNA"/>
</dbReference>
<keyword evidence="3" id="KW-1185">Reference proteome</keyword>
<evidence type="ECO:0000256" key="1">
    <source>
        <dbReference type="SAM" id="MobiDB-lite"/>
    </source>
</evidence>
<name>A0A813GAM3_POLGL</name>
<dbReference type="AlphaFoldDB" id="A0A813GAM3"/>
<evidence type="ECO:0000313" key="3">
    <source>
        <dbReference type="Proteomes" id="UP000654075"/>
    </source>
</evidence>
<protein>
    <submittedName>
        <fullName evidence="2">Uncharacterized protein</fullName>
    </submittedName>
</protein>
<reference evidence="2" key="1">
    <citation type="submission" date="2021-02" db="EMBL/GenBank/DDBJ databases">
        <authorList>
            <person name="Dougan E. K."/>
            <person name="Rhodes N."/>
            <person name="Thang M."/>
            <person name="Chan C."/>
        </authorList>
    </citation>
    <scope>NUCLEOTIDE SEQUENCE</scope>
</reference>
<sequence length="206" mass="23729">MPSSSRRQLGASTLLAVLSAKSSSGFAALPLFPPPRDAESQPQWLGKLTAWKEQVRREINYTGGIYDDPAVNWTRLSYVQPQTHLYDRYLYDPVKHEYTVDRYMDDVTTRYGGIDSILLWPTYTNLGIDDRNQFDYFRALPGGLSGLQELTAQFHKRGVHVLWAYNPWDHGTRNDPRMAKSRDSDQRSQQTATKQQHHKQQITTNL</sequence>
<proteinExistence type="predicted"/>
<dbReference type="Proteomes" id="UP000654075">
    <property type="component" value="Unassembled WGS sequence"/>
</dbReference>